<protein>
    <submittedName>
        <fullName evidence="1">Uncharacterized protein</fullName>
    </submittedName>
</protein>
<proteinExistence type="predicted"/>
<dbReference type="EMBL" id="JMIH01000022">
    <property type="protein sequence ID" value="KEO73440.1"/>
    <property type="molecule type" value="Genomic_DNA"/>
</dbReference>
<dbReference type="STRING" id="1048983.EL17_13970"/>
<reference evidence="1 2" key="1">
    <citation type="submission" date="2014-04" db="EMBL/GenBank/DDBJ databases">
        <title>Characterization and application of a salt tolerant electro-active bacterium.</title>
        <authorList>
            <person name="Yang L."/>
            <person name="Wei S."/>
            <person name="Tay Q.X.M."/>
        </authorList>
    </citation>
    <scope>NUCLEOTIDE SEQUENCE [LARGE SCALE GENOMIC DNA]</scope>
    <source>
        <strain evidence="1 2">LY1</strain>
    </source>
</reference>
<dbReference type="RefSeq" id="WP_035075460.1">
    <property type="nucleotide sequence ID" value="NZ_JMIH01000022.1"/>
</dbReference>
<accession>A0A074KYX6</accession>
<sequence length="64" mass="6929">MTIKKIQIVSILSFTLIGGGFMLSIQQDANAEVSINATCQYDDAGCVNTVTTNMCYCEVQPVVH</sequence>
<evidence type="ECO:0000313" key="2">
    <source>
        <dbReference type="Proteomes" id="UP000027821"/>
    </source>
</evidence>
<organism evidence="1 2">
    <name type="scientific">Anditalea andensis</name>
    <dbReference type="NCBI Taxonomy" id="1048983"/>
    <lineage>
        <taxon>Bacteria</taxon>
        <taxon>Pseudomonadati</taxon>
        <taxon>Bacteroidota</taxon>
        <taxon>Cytophagia</taxon>
        <taxon>Cytophagales</taxon>
        <taxon>Cytophagaceae</taxon>
        <taxon>Anditalea</taxon>
    </lineage>
</organism>
<comment type="caution">
    <text evidence="1">The sequence shown here is derived from an EMBL/GenBank/DDBJ whole genome shotgun (WGS) entry which is preliminary data.</text>
</comment>
<dbReference type="AlphaFoldDB" id="A0A074KYX6"/>
<dbReference type="Proteomes" id="UP000027821">
    <property type="component" value="Unassembled WGS sequence"/>
</dbReference>
<name>A0A074KYX6_9BACT</name>
<evidence type="ECO:0000313" key="1">
    <source>
        <dbReference type="EMBL" id="KEO73440.1"/>
    </source>
</evidence>
<gene>
    <name evidence="1" type="ORF">EL17_13970</name>
</gene>
<keyword evidence="2" id="KW-1185">Reference proteome</keyword>